<dbReference type="Proteomes" id="UP000053097">
    <property type="component" value="Unassembled WGS sequence"/>
</dbReference>
<feature type="region of interest" description="Disordered" evidence="1">
    <location>
        <begin position="28"/>
        <end position="61"/>
    </location>
</feature>
<proteinExistence type="predicted"/>
<protein>
    <recommendedName>
        <fullName evidence="5">Secreted protein</fullName>
    </recommendedName>
</protein>
<evidence type="ECO:0000256" key="1">
    <source>
        <dbReference type="SAM" id="MobiDB-lite"/>
    </source>
</evidence>
<evidence type="ECO:0008006" key="5">
    <source>
        <dbReference type="Google" id="ProtNLM"/>
    </source>
</evidence>
<name>A0A026WLV2_OOCBI</name>
<keyword evidence="4" id="KW-1185">Reference proteome</keyword>
<gene>
    <name evidence="3" type="ORF">X777_01631</name>
</gene>
<evidence type="ECO:0000313" key="4">
    <source>
        <dbReference type="Proteomes" id="UP000053097"/>
    </source>
</evidence>
<accession>A0A026WLV2</accession>
<dbReference type="AlphaFoldDB" id="A0A026WLV2"/>
<sequence>MTTIVTAILLLILVNSAQSRRNAPATCQSRLLTMRSPERNKPCSSEVPRLDLDTASSDKEAPKRLCQHQSWLHYV</sequence>
<feature type="chain" id="PRO_5001545732" description="Secreted protein" evidence="2">
    <location>
        <begin position="20"/>
        <end position="75"/>
    </location>
</feature>
<evidence type="ECO:0000256" key="2">
    <source>
        <dbReference type="SAM" id="SignalP"/>
    </source>
</evidence>
<organism evidence="3 4">
    <name type="scientific">Ooceraea biroi</name>
    <name type="common">Clonal raider ant</name>
    <name type="synonym">Cerapachys biroi</name>
    <dbReference type="NCBI Taxonomy" id="2015173"/>
    <lineage>
        <taxon>Eukaryota</taxon>
        <taxon>Metazoa</taxon>
        <taxon>Ecdysozoa</taxon>
        <taxon>Arthropoda</taxon>
        <taxon>Hexapoda</taxon>
        <taxon>Insecta</taxon>
        <taxon>Pterygota</taxon>
        <taxon>Neoptera</taxon>
        <taxon>Endopterygota</taxon>
        <taxon>Hymenoptera</taxon>
        <taxon>Apocrita</taxon>
        <taxon>Aculeata</taxon>
        <taxon>Formicoidea</taxon>
        <taxon>Formicidae</taxon>
        <taxon>Dorylinae</taxon>
        <taxon>Ooceraea</taxon>
    </lineage>
</organism>
<reference evidence="3 4" key="1">
    <citation type="journal article" date="2014" name="Curr. Biol.">
        <title>The genome of the clonal raider ant Cerapachys biroi.</title>
        <authorList>
            <person name="Oxley P.R."/>
            <person name="Ji L."/>
            <person name="Fetter-Pruneda I."/>
            <person name="McKenzie S.K."/>
            <person name="Li C."/>
            <person name="Hu H."/>
            <person name="Zhang G."/>
            <person name="Kronauer D.J."/>
        </authorList>
    </citation>
    <scope>NUCLEOTIDE SEQUENCE [LARGE SCALE GENOMIC DNA]</scope>
</reference>
<feature type="compositionally biased region" description="Basic and acidic residues" evidence="1">
    <location>
        <begin position="48"/>
        <end position="61"/>
    </location>
</feature>
<keyword evidence="2" id="KW-0732">Signal</keyword>
<evidence type="ECO:0000313" key="3">
    <source>
        <dbReference type="EMBL" id="EZA57025.1"/>
    </source>
</evidence>
<feature type="signal peptide" evidence="2">
    <location>
        <begin position="1"/>
        <end position="19"/>
    </location>
</feature>
<dbReference type="EMBL" id="KK107152">
    <property type="protein sequence ID" value="EZA57025.1"/>
    <property type="molecule type" value="Genomic_DNA"/>
</dbReference>